<keyword evidence="13" id="KW-1185">Reference proteome</keyword>
<evidence type="ECO:0000259" key="9">
    <source>
        <dbReference type="PROSITE" id="PS50110"/>
    </source>
</evidence>
<sequence>MMPFTLLLVDDTSLTLKLLDAAFSAEGYSIKTASDGQEAMDVLLHHAIDLIITDILMPNIDGYYLCYKVRNHPKLAHIPIIIYTATYTSVSEEKIASEMGADLFVRKPAPIRSLILSVKNLLENPVATPRMQVRTDTSFEVMHQYSSDLVNKLEQRNISLEEIRRNLEQTVSDRTAELQRTNKALLASNEELQAANEELSTINDKLTEATYLIQQQSETIILQKDEQLNRVLDSSNDVIWAMDLTSGKNSYISRSAETLTGIALADILADFSQWFTFAHPDDVSLKTACLQQLDQCDVAHCTYRIVTRDGRVQWMNERFQVERDGNGVAVRRVGVASDVTAIKKAEMALAQERNLLRTLIDNIPDYIYIKDLDLRHLLNNQANLELLGAASEQDSLGKSLVDYFGPDAESFLVDDRQVIATNRPLVNKEETFYSHELGRRTLLTTKVPLRDEAGQVSGVIGVSRDITQLKQQEDILRQYQENIDIIFRSTREEILLVDAAGSVVMFNAALEKLVVQLTGKKPMAGQPVWEIMLLKDRLPVRDLFERARAGEVLAMEMPVATAQGQEVHELRFEPIVIHDAVKYVSIISSDITDRKALEEAMVQYNERYEILDKATNDAIWDWDMEQDVETWNHGIETIFGYSEREIRSVEQWWRARIHPDDYARVQVAVQFGFSERHNNWTSEFRLLCADGTYRDVLNRAYILYKEDVPVRMIGALQDITDRKEHERSITAIARELSDLIENANTPIFGTDLHGNINEWNNVTAQFTGFTREDVMRKNLTEFVPAGDHKIVRQILAQVAAHVPVSNLQVPMLSRTGDEQIILLNATPRKNAQQEIDGVLMVGQNITELIAYRQNLEEKVAERTRELNEALGKEKELVDLKSKFVSIASHEFRTPLSTIALVSGFLRKHHQKLTSETFAQKLDTIEKQVNHMTYLLDDILMIGKSEAGKIQTHLAFIRVEDFFRHTAREVQEMNNTHEIALTIDCTMADFETDEKLLRNILINLLTNAIKFSPGADAVILRVSNTRTQLMMEVSDRGIGISEEDQKNLFTAFQRGSNVGNIEGTGLGLSIVKKAVEILSGSITLHSTLGEGTRFRVLLPLRF</sequence>
<dbReference type="SMART" id="SM00387">
    <property type="entry name" value="HATPase_c"/>
    <property type="match status" value="1"/>
</dbReference>
<keyword evidence="7" id="KW-0175">Coiled coil</keyword>
<dbReference type="SMART" id="SM00388">
    <property type="entry name" value="HisKA"/>
    <property type="match status" value="1"/>
</dbReference>
<evidence type="ECO:0000256" key="6">
    <source>
        <dbReference type="PROSITE-ProRule" id="PRU00169"/>
    </source>
</evidence>
<dbReference type="InterPro" id="IPR013655">
    <property type="entry name" value="PAS_fold_3"/>
</dbReference>
<dbReference type="Pfam" id="PF02518">
    <property type="entry name" value="HATPase_c"/>
    <property type="match status" value="1"/>
</dbReference>
<dbReference type="SMART" id="SM00091">
    <property type="entry name" value="PAS"/>
    <property type="match status" value="5"/>
</dbReference>
<dbReference type="Gene3D" id="3.40.50.2300">
    <property type="match status" value="1"/>
</dbReference>
<feature type="domain" description="PAS" evidence="10">
    <location>
        <begin position="732"/>
        <end position="802"/>
    </location>
</feature>
<dbReference type="SMART" id="SM00086">
    <property type="entry name" value="PAC"/>
    <property type="match status" value="4"/>
</dbReference>
<reference evidence="12 13" key="1">
    <citation type="submission" date="2021-01" db="EMBL/GenBank/DDBJ databases">
        <title>Chryseolinea sp. Jin1 Genome sequencing and assembly.</title>
        <authorList>
            <person name="Kim I."/>
        </authorList>
    </citation>
    <scope>NUCLEOTIDE SEQUENCE [LARGE SCALE GENOMIC DNA]</scope>
    <source>
        <strain evidence="12 13">Jin1</strain>
    </source>
</reference>
<dbReference type="PROSITE" id="PS50112">
    <property type="entry name" value="PAS"/>
    <property type="match status" value="3"/>
</dbReference>
<evidence type="ECO:0000256" key="4">
    <source>
        <dbReference type="ARBA" id="ARBA00022679"/>
    </source>
</evidence>
<accession>A0ABS1L2D7</accession>
<dbReference type="InterPro" id="IPR000700">
    <property type="entry name" value="PAS-assoc_C"/>
</dbReference>
<dbReference type="InterPro" id="IPR004358">
    <property type="entry name" value="Sig_transdc_His_kin-like_C"/>
</dbReference>
<dbReference type="Pfam" id="PF00989">
    <property type="entry name" value="PAS"/>
    <property type="match status" value="1"/>
</dbReference>
<dbReference type="PRINTS" id="PR00344">
    <property type="entry name" value="BCTRLSENSOR"/>
</dbReference>
<dbReference type="CDD" id="cd00082">
    <property type="entry name" value="HisKA"/>
    <property type="match status" value="1"/>
</dbReference>
<dbReference type="PROSITE" id="PS50110">
    <property type="entry name" value="RESPONSE_REGULATORY"/>
    <property type="match status" value="1"/>
</dbReference>
<dbReference type="SUPFAM" id="SSF47384">
    <property type="entry name" value="Homodimeric domain of signal transducing histidine kinase"/>
    <property type="match status" value="1"/>
</dbReference>
<dbReference type="RefSeq" id="WP_202016483.1">
    <property type="nucleotide sequence ID" value="NZ_JAERRB010000020.1"/>
</dbReference>
<feature type="coiled-coil region" evidence="7">
    <location>
        <begin position="150"/>
        <end position="209"/>
    </location>
</feature>
<feature type="domain" description="PAS" evidence="10">
    <location>
        <begin position="224"/>
        <end position="282"/>
    </location>
</feature>
<feature type="domain" description="PAC" evidence="11">
    <location>
        <begin position="805"/>
        <end position="857"/>
    </location>
</feature>
<dbReference type="EC" id="2.7.13.3" evidence="2"/>
<feature type="domain" description="Response regulatory" evidence="9">
    <location>
        <begin position="5"/>
        <end position="122"/>
    </location>
</feature>
<dbReference type="PROSITE" id="PS50113">
    <property type="entry name" value="PAC"/>
    <property type="match status" value="4"/>
</dbReference>
<dbReference type="InterPro" id="IPR036890">
    <property type="entry name" value="HATPase_C_sf"/>
</dbReference>
<dbReference type="NCBIfam" id="TIGR00229">
    <property type="entry name" value="sensory_box"/>
    <property type="match status" value="5"/>
</dbReference>
<dbReference type="EMBL" id="JAERRB010000020">
    <property type="protein sequence ID" value="MBL0745830.1"/>
    <property type="molecule type" value="Genomic_DNA"/>
</dbReference>
<comment type="caution">
    <text evidence="12">The sequence shown here is derived from an EMBL/GenBank/DDBJ whole genome shotgun (WGS) entry which is preliminary data.</text>
</comment>
<keyword evidence="4" id="KW-0808">Transferase</keyword>
<dbReference type="Pfam" id="PF13426">
    <property type="entry name" value="PAS_9"/>
    <property type="match status" value="1"/>
</dbReference>
<evidence type="ECO:0000256" key="7">
    <source>
        <dbReference type="SAM" id="Coils"/>
    </source>
</evidence>
<dbReference type="Gene3D" id="3.30.565.10">
    <property type="entry name" value="Histidine kinase-like ATPase, C-terminal domain"/>
    <property type="match status" value="1"/>
</dbReference>
<feature type="domain" description="PAC" evidence="11">
    <location>
        <begin position="299"/>
        <end position="351"/>
    </location>
</feature>
<comment type="catalytic activity">
    <reaction evidence="1">
        <text>ATP + protein L-histidine = ADP + protein N-phospho-L-histidine.</text>
        <dbReference type="EC" id="2.7.13.3"/>
    </reaction>
</comment>
<feature type="domain" description="Histidine kinase" evidence="8">
    <location>
        <begin position="886"/>
        <end position="1101"/>
    </location>
</feature>
<dbReference type="InterPro" id="IPR035965">
    <property type="entry name" value="PAS-like_dom_sf"/>
</dbReference>
<evidence type="ECO:0000313" key="12">
    <source>
        <dbReference type="EMBL" id="MBL0745830.1"/>
    </source>
</evidence>
<dbReference type="CDD" id="cd00156">
    <property type="entry name" value="REC"/>
    <property type="match status" value="1"/>
</dbReference>
<dbReference type="PANTHER" id="PTHR43304">
    <property type="entry name" value="PHYTOCHROME-LIKE PROTEIN CPH1"/>
    <property type="match status" value="1"/>
</dbReference>
<dbReference type="InterPro" id="IPR001610">
    <property type="entry name" value="PAC"/>
</dbReference>
<feature type="modified residue" description="4-aspartylphosphate" evidence="6">
    <location>
        <position position="54"/>
    </location>
</feature>
<dbReference type="InterPro" id="IPR011006">
    <property type="entry name" value="CheY-like_superfamily"/>
</dbReference>
<dbReference type="PANTHER" id="PTHR43304:SF1">
    <property type="entry name" value="PAC DOMAIN-CONTAINING PROTEIN"/>
    <property type="match status" value="1"/>
</dbReference>
<dbReference type="SUPFAM" id="SSF55874">
    <property type="entry name" value="ATPase domain of HSP90 chaperone/DNA topoisomerase II/histidine kinase"/>
    <property type="match status" value="1"/>
</dbReference>
<dbReference type="InterPro" id="IPR001789">
    <property type="entry name" value="Sig_transdc_resp-reg_receiver"/>
</dbReference>
<dbReference type="Pfam" id="PF00512">
    <property type="entry name" value="HisKA"/>
    <property type="match status" value="1"/>
</dbReference>
<dbReference type="Pfam" id="PF08448">
    <property type="entry name" value="PAS_4"/>
    <property type="match status" value="1"/>
</dbReference>
<evidence type="ECO:0000256" key="5">
    <source>
        <dbReference type="ARBA" id="ARBA00022777"/>
    </source>
</evidence>
<dbReference type="Pfam" id="PF08447">
    <property type="entry name" value="PAS_3"/>
    <property type="match status" value="2"/>
</dbReference>
<feature type="domain" description="PAC" evidence="11">
    <location>
        <begin position="680"/>
        <end position="731"/>
    </location>
</feature>
<evidence type="ECO:0000259" key="8">
    <source>
        <dbReference type="PROSITE" id="PS50109"/>
    </source>
</evidence>
<dbReference type="SUPFAM" id="SSF55785">
    <property type="entry name" value="PYP-like sensor domain (PAS domain)"/>
    <property type="match status" value="5"/>
</dbReference>
<dbReference type="SMART" id="SM00448">
    <property type="entry name" value="REC"/>
    <property type="match status" value="1"/>
</dbReference>
<name>A0ABS1L2D7_9BACT</name>
<evidence type="ECO:0000259" key="10">
    <source>
        <dbReference type="PROSITE" id="PS50112"/>
    </source>
</evidence>
<gene>
    <name evidence="12" type="ORF">JI741_31640</name>
</gene>
<evidence type="ECO:0000313" key="13">
    <source>
        <dbReference type="Proteomes" id="UP000613030"/>
    </source>
</evidence>
<dbReference type="InterPro" id="IPR052162">
    <property type="entry name" value="Sensor_kinase/Photoreceptor"/>
</dbReference>
<dbReference type="InterPro" id="IPR003594">
    <property type="entry name" value="HATPase_dom"/>
</dbReference>
<organism evidence="12 13">
    <name type="scientific">Chryseolinea lacunae</name>
    <dbReference type="NCBI Taxonomy" id="2801331"/>
    <lineage>
        <taxon>Bacteria</taxon>
        <taxon>Pseudomonadati</taxon>
        <taxon>Bacteroidota</taxon>
        <taxon>Cytophagia</taxon>
        <taxon>Cytophagales</taxon>
        <taxon>Fulvivirgaceae</taxon>
        <taxon>Chryseolinea</taxon>
    </lineage>
</organism>
<keyword evidence="3 6" id="KW-0597">Phosphoprotein</keyword>
<dbReference type="InterPro" id="IPR036097">
    <property type="entry name" value="HisK_dim/P_sf"/>
</dbReference>
<dbReference type="Gene3D" id="3.30.450.20">
    <property type="entry name" value="PAS domain"/>
    <property type="match status" value="5"/>
</dbReference>
<keyword evidence="5" id="KW-0418">Kinase</keyword>
<dbReference type="Gene3D" id="1.10.287.130">
    <property type="match status" value="1"/>
</dbReference>
<dbReference type="InterPro" id="IPR013767">
    <property type="entry name" value="PAS_fold"/>
</dbReference>
<protein>
    <recommendedName>
        <fullName evidence="2">histidine kinase</fullName>
        <ecNumber evidence="2">2.7.13.3</ecNumber>
    </recommendedName>
</protein>
<dbReference type="Proteomes" id="UP000613030">
    <property type="component" value="Unassembled WGS sequence"/>
</dbReference>
<dbReference type="InterPro" id="IPR013656">
    <property type="entry name" value="PAS_4"/>
</dbReference>
<evidence type="ECO:0000256" key="2">
    <source>
        <dbReference type="ARBA" id="ARBA00012438"/>
    </source>
</evidence>
<proteinExistence type="predicted"/>
<dbReference type="InterPro" id="IPR005467">
    <property type="entry name" value="His_kinase_dom"/>
</dbReference>
<dbReference type="SUPFAM" id="SSF52172">
    <property type="entry name" value="CheY-like"/>
    <property type="match status" value="1"/>
</dbReference>
<feature type="domain" description="PAC" evidence="11">
    <location>
        <begin position="426"/>
        <end position="478"/>
    </location>
</feature>
<evidence type="ECO:0000259" key="11">
    <source>
        <dbReference type="PROSITE" id="PS50113"/>
    </source>
</evidence>
<evidence type="ECO:0000256" key="3">
    <source>
        <dbReference type="ARBA" id="ARBA00022553"/>
    </source>
</evidence>
<dbReference type="InterPro" id="IPR003661">
    <property type="entry name" value="HisK_dim/P_dom"/>
</dbReference>
<dbReference type="Pfam" id="PF00072">
    <property type="entry name" value="Response_reg"/>
    <property type="match status" value="1"/>
</dbReference>
<evidence type="ECO:0000256" key="1">
    <source>
        <dbReference type="ARBA" id="ARBA00000085"/>
    </source>
</evidence>
<dbReference type="PROSITE" id="PS50109">
    <property type="entry name" value="HIS_KIN"/>
    <property type="match status" value="1"/>
</dbReference>
<dbReference type="InterPro" id="IPR000014">
    <property type="entry name" value="PAS"/>
</dbReference>
<dbReference type="CDD" id="cd00130">
    <property type="entry name" value="PAS"/>
    <property type="match status" value="4"/>
</dbReference>
<feature type="domain" description="PAS" evidence="10">
    <location>
        <begin position="603"/>
        <end position="676"/>
    </location>
</feature>